<evidence type="ECO:0000256" key="1">
    <source>
        <dbReference type="ARBA" id="ARBA00010518"/>
    </source>
</evidence>
<feature type="domain" description="L-asparaginase N-terminal" evidence="6">
    <location>
        <begin position="13"/>
        <end position="206"/>
    </location>
</feature>
<dbReference type="InterPro" id="IPR040919">
    <property type="entry name" value="Asparaginase_C"/>
</dbReference>
<dbReference type="Proteomes" id="UP001628220">
    <property type="component" value="Unassembled WGS sequence"/>
</dbReference>
<evidence type="ECO:0000256" key="3">
    <source>
        <dbReference type="ARBA" id="ARBA00022801"/>
    </source>
</evidence>
<dbReference type="EMBL" id="BAAFSF010000001">
    <property type="protein sequence ID" value="GAB1251527.1"/>
    <property type="molecule type" value="Genomic_DNA"/>
</dbReference>
<dbReference type="InterPro" id="IPR027473">
    <property type="entry name" value="L-asparaginase_C"/>
</dbReference>
<dbReference type="PANTHER" id="PTHR11707:SF28">
    <property type="entry name" value="60 KDA LYSOPHOSPHOLIPASE"/>
    <property type="match status" value="1"/>
</dbReference>
<evidence type="ECO:0000256" key="2">
    <source>
        <dbReference type="ARBA" id="ARBA00012920"/>
    </source>
</evidence>
<dbReference type="PRINTS" id="PR00139">
    <property type="entry name" value="ASNGLNASE"/>
</dbReference>
<feature type="active site" evidence="4">
    <location>
        <position position="22"/>
    </location>
</feature>
<evidence type="ECO:0000259" key="7">
    <source>
        <dbReference type="Pfam" id="PF17763"/>
    </source>
</evidence>
<gene>
    <name evidence="8" type="ORF">Tsumi_06310</name>
</gene>
<dbReference type="PIRSF" id="PIRSF500176">
    <property type="entry name" value="L_ASNase"/>
    <property type="match status" value="1"/>
</dbReference>
<evidence type="ECO:0000256" key="4">
    <source>
        <dbReference type="PROSITE-ProRule" id="PRU10099"/>
    </source>
</evidence>
<dbReference type="SUPFAM" id="SSF53774">
    <property type="entry name" value="Glutaminase/Asparaginase"/>
    <property type="match status" value="1"/>
</dbReference>
<evidence type="ECO:0000259" key="6">
    <source>
        <dbReference type="Pfam" id="PF00710"/>
    </source>
</evidence>
<dbReference type="InterPro" id="IPR027474">
    <property type="entry name" value="L-asparaginase_N"/>
</dbReference>
<reference evidence="8 9" key="1">
    <citation type="journal article" date="2025" name="Int. J. Syst. Evol. Microbiol.">
        <title>Desulfovibrio falkowii sp. nov., Porphyromonas miyakawae sp. nov., Mediterraneibacter flintii sp. nov. and Owariibacterium komagatae gen. nov., sp. nov., isolated from human faeces.</title>
        <authorList>
            <person name="Hamaguchi T."/>
            <person name="Ohara M."/>
            <person name="Hisatomi A."/>
            <person name="Sekiguchi K."/>
            <person name="Takeda J.I."/>
            <person name="Ueyama J."/>
            <person name="Ito M."/>
            <person name="Nishiwaki H."/>
            <person name="Ogi T."/>
            <person name="Hirayama M."/>
            <person name="Ohkuma M."/>
            <person name="Sakamoto M."/>
            <person name="Ohno K."/>
        </authorList>
    </citation>
    <scope>NUCLEOTIDE SEQUENCE [LARGE SCALE GENOMIC DNA]</scope>
    <source>
        <strain evidence="8 9">13CB11C</strain>
    </source>
</reference>
<evidence type="ECO:0000313" key="8">
    <source>
        <dbReference type="EMBL" id="GAB1251527.1"/>
    </source>
</evidence>
<dbReference type="InterPro" id="IPR006033">
    <property type="entry name" value="AsnA_fam"/>
</dbReference>
<evidence type="ECO:0000313" key="9">
    <source>
        <dbReference type="Proteomes" id="UP001628220"/>
    </source>
</evidence>
<dbReference type="InterPro" id="IPR041725">
    <property type="entry name" value="L-asparaginase_I"/>
</dbReference>
<dbReference type="Gene3D" id="3.40.50.1170">
    <property type="entry name" value="L-asparaginase, N-terminal domain"/>
    <property type="match status" value="1"/>
</dbReference>
<dbReference type="PANTHER" id="PTHR11707">
    <property type="entry name" value="L-ASPARAGINASE"/>
    <property type="match status" value="1"/>
</dbReference>
<comment type="caution">
    <text evidence="8">The sequence shown here is derived from an EMBL/GenBank/DDBJ whole genome shotgun (WGS) entry which is preliminary data.</text>
</comment>
<dbReference type="PROSITE" id="PS00144">
    <property type="entry name" value="ASN_GLN_ASE_1"/>
    <property type="match status" value="1"/>
</dbReference>
<dbReference type="Pfam" id="PF00710">
    <property type="entry name" value="Asparaginase"/>
    <property type="match status" value="1"/>
</dbReference>
<name>A0ABQ0E1C8_9PORP</name>
<dbReference type="InterPro" id="IPR027475">
    <property type="entry name" value="Asparaginase/glutaminase_AS2"/>
</dbReference>
<comment type="similarity">
    <text evidence="1">Belongs to the asparaginase 1 family.</text>
</comment>
<evidence type="ECO:0000256" key="5">
    <source>
        <dbReference type="PROSITE-ProRule" id="PRU10100"/>
    </source>
</evidence>
<sequence>MYMKQANNSTTPRILLIYTGGTIGMIENPETGRLQAFKFAFLEENMPELKRLSFNVDSIQFAPPVDSSNITISHWLELAEIIESRQNDYDGFVVLHGTDTMSYTSSALSFLLKGLGKPVILTGSQLPIGRLRTDGKENLLTALQIAAARDEQGKPMVPEVCIYFNTNLMRGNRTVKVSADQFDAFVSYNYPILAHAGIDICFNTKHIQHQEDSFGFTTHRALERNISLLHLFPGITEEVVRSILTAPKLRGVVLESYGSGNAPTEDWFINLLQDAIKKEIVIVNVTQCQTGSVEMNRYETGARLAEIGVASGYDMTSETAITKLMFLLAQSLTPQEVAFHMEHSICGELTRND</sequence>
<dbReference type="PIRSF" id="PIRSF001220">
    <property type="entry name" value="L-ASNase_gatD"/>
    <property type="match status" value="1"/>
</dbReference>
<organism evidence="8 9">
    <name type="scientific">Porphyromonas miyakawae</name>
    <dbReference type="NCBI Taxonomy" id="3137470"/>
    <lineage>
        <taxon>Bacteria</taxon>
        <taxon>Pseudomonadati</taxon>
        <taxon>Bacteroidota</taxon>
        <taxon>Bacteroidia</taxon>
        <taxon>Bacteroidales</taxon>
        <taxon>Porphyromonadaceae</taxon>
        <taxon>Porphyromonas</taxon>
    </lineage>
</organism>
<keyword evidence="3" id="KW-0378">Hydrolase</keyword>
<dbReference type="InterPro" id="IPR020827">
    <property type="entry name" value="Asparaginase/glutaminase_AS1"/>
</dbReference>
<dbReference type="NCBIfam" id="TIGR00519">
    <property type="entry name" value="asnASE_I"/>
    <property type="match status" value="1"/>
</dbReference>
<dbReference type="InterPro" id="IPR036152">
    <property type="entry name" value="Asp/glu_Ase-like_sf"/>
</dbReference>
<feature type="domain" description="Asparaginase/glutaminase C-terminal" evidence="7">
    <location>
        <begin position="225"/>
        <end position="338"/>
    </location>
</feature>
<dbReference type="PROSITE" id="PS51732">
    <property type="entry name" value="ASN_GLN_ASE_3"/>
    <property type="match status" value="1"/>
</dbReference>
<proteinExistence type="inferred from homology"/>
<feature type="active site" evidence="5">
    <location>
        <position position="98"/>
    </location>
</feature>
<keyword evidence="9" id="KW-1185">Reference proteome</keyword>
<dbReference type="SFLD" id="SFLDS00057">
    <property type="entry name" value="Glutaminase/Asparaginase"/>
    <property type="match status" value="1"/>
</dbReference>
<dbReference type="SMART" id="SM00870">
    <property type="entry name" value="Asparaginase"/>
    <property type="match status" value="1"/>
</dbReference>
<dbReference type="Pfam" id="PF17763">
    <property type="entry name" value="Asparaginase_C"/>
    <property type="match status" value="1"/>
</dbReference>
<accession>A0ABQ0E1C8</accession>
<dbReference type="PROSITE" id="PS00917">
    <property type="entry name" value="ASN_GLN_ASE_2"/>
    <property type="match status" value="1"/>
</dbReference>
<protein>
    <recommendedName>
        <fullName evidence="2">asparaginase</fullName>
        <ecNumber evidence="2">3.5.1.1</ecNumber>
    </recommendedName>
</protein>
<dbReference type="EC" id="3.5.1.1" evidence="2"/>
<dbReference type="InterPro" id="IPR006034">
    <property type="entry name" value="Asparaginase/glutaminase-like"/>
</dbReference>
<dbReference type="Gene3D" id="3.40.50.40">
    <property type="match status" value="1"/>
</dbReference>
<dbReference type="CDD" id="cd08963">
    <property type="entry name" value="L-asparaginase_I"/>
    <property type="match status" value="1"/>
</dbReference>
<dbReference type="InterPro" id="IPR037152">
    <property type="entry name" value="L-asparaginase_N_sf"/>
</dbReference>